<name>X1BNL0_9ZZZZ</name>
<sequence>MKHISERLNEGFTVDDMKKAVDIKCSKWLDDPYMTSYLRPETLFGTKMESYLNESFTPLVDPVESLERELEELFNSGDISPEDREAIKRGEWQSKPWKDDMRAMEIAR</sequence>
<evidence type="ECO:0000259" key="1">
    <source>
        <dbReference type="Pfam" id="PF09524"/>
    </source>
</evidence>
<dbReference type="Pfam" id="PF09524">
    <property type="entry name" value="Phg_2220_C"/>
    <property type="match status" value="1"/>
</dbReference>
<reference evidence="2" key="1">
    <citation type="journal article" date="2014" name="Front. Microbiol.">
        <title>High frequency of phylogenetically diverse reductive dehalogenase-homologous genes in deep subseafloor sedimentary metagenomes.</title>
        <authorList>
            <person name="Kawai M."/>
            <person name="Futagami T."/>
            <person name="Toyoda A."/>
            <person name="Takaki Y."/>
            <person name="Nishi S."/>
            <person name="Hori S."/>
            <person name="Arai W."/>
            <person name="Tsubouchi T."/>
            <person name="Morono Y."/>
            <person name="Uchiyama I."/>
            <person name="Ito T."/>
            <person name="Fujiyama A."/>
            <person name="Inagaki F."/>
            <person name="Takami H."/>
        </authorList>
    </citation>
    <scope>NUCLEOTIDE SEQUENCE</scope>
    <source>
        <strain evidence="2">Expedition CK06-06</strain>
    </source>
</reference>
<feature type="domain" description="Phage conserved hypothetical protein C-terminal" evidence="1">
    <location>
        <begin position="2"/>
        <end position="53"/>
    </location>
</feature>
<organism evidence="2">
    <name type="scientific">marine sediment metagenome</name>
    <dbReference type="NCBI Taxonomy" id="412755"/>
    <lineage>
        <taxon>unclassified sequences</taxon>
        <taxon>metagenomes</taxon>
        <taxon>ecological metagenomes</taxon>
    </lineage>
</organism>
<proteinExistence type="predicted"/>
<dbReference type="AlphaFoldDB" id="X1BNL0"/>
<gene>
    <name evidence="2" type="ORF">S01H4_26533</name>
</gene>
<comment type="caution">
    <text evidence="2">The sequence shown here is derived from an EMBL/GenBank/DDBJ whole genome shotgun (WGS) entry which is preliminary data.</text>
</comment>
<protein>
    <recommendedName>
        <fullName evidence="1">Phage conserved hypothetical protein C-terminal domain-containing protein</fullName>
    </recommendedName>
</protein>
<evidence type="ECO:0000313" key="2">
    <source>
        <dbReference type="EMBL" id="GAG85663.1"/>
    </source>
</evidence>
<accession>X1BNL0</accession>
<feature type="non-terminal residue" evidence="2">
    <location>
        <position position="108"/>
    </location>
</feature>
<dbReference type="InterPro" id="IPR011741">
    <property type="entry name" value="Phg_2220_C"/>
</dbReference>
<dbReference type="EMBL" id="BART01012811">
    <property type="protein sequence ID" value="GAG85663.1"/>
    <property type="molecule type" value="Genomic_DNA"/>
</dbReference>